<gene>
    <name evidence="4" type="ORF">PACLA_8A031421</name>
</gene>
<feature type="domain" description="Alpha-L-arabinofuranosidase B arabinose-binding" evidence="3">
    <location>
        <begin position="60"/>
        <end position="135"/>
    </location>
</feature>
<reference evidence="4" key="1">
    <citation type="submission" date="2020-04" db="EMBL/GenBank/DDBJ databases">
        <authorList>
            <person name="Alioto T."/>
            <person name="Alioto T."/>
            <person name="Gomez Garrido J."/>
        </authorList>
    </citation>
    <scope>NUCLEOTIDE SEQUENCE</scope>
    <source>
        <strain evidence="4">A484AB</strain>
    </source>
</reference>
<dbReference type="GO" id="GO:0046556">
    <property type="term" value="F:alpha-L-arabinofuranosidase activity"/>
    <property type="evidence" value="ECO:0007669"/>
    <property type="project" value="InterPro"/>
</dbReference>
<protein>
    <submittedName>
        <fullName evidence="4">Titin-like, partial</fullName>
    </submittedName>
</protein>
<sequence length="363" mass="41004">MLFTIFVLFYLGSIIRSSEGSPKSRCAVVIFVNQSSFNSEADFSEYVDNIRGLSSNHSSGVYFSKDPELFQVRHGSFINAPGLFALESRRYPGKYLRRENHTIILEEKQSTEDFKNDATFLMDHAERKETYTTFKLFSHRSWKLSTPLDPRAPLFFDDYKDNIARSLTSELLVVAQPCPQNETKQVMKSSKPKPFLKPSEAQSVMKSSKRKPNVQSNELESVMKLSKPKPIAQPNELESVMKSSKPKPIAQPNELESVMKLSKPKPIAQPNELESVMTLSKPKPIAQPNELESVMKSSKPKPIVQPNELESVMKSSKPKPIVQPNELESVMKLSKPKPYLKPSEPQSGMIVILKSETDLKPLT</sequence>
<proteinExistence type="predicted"/>
<dbReference type="InterPro" id="IPR036195">
    <property type="entry name" value="AbfB_ABD_sf"/>
</dbReference>
<evidence type="ECO:0000256" key="1">
    <source>
        <dbReference type="SAM" id="MobiDB-lite"/>
    </source>
</evidence>
<evidence type="ECO:0000313" key="4">
    <source>
        <dbReference type="EMBL" id="CAB4003545.1"/>
    </source>
</evidence>
<feature type="compositionally biased region" description="Low complexity" evidence="1">
    <location>
        <begin position="188"/>
        <end position="199"/>
    </location>
</feature>
<name>A0A6S7HCH0_PARCT</name>
<evidence type="ECO:0000313" key="5">
    <source>
        <dbReference type="Proteomes" id="UP001152795"/>
    </source>
</evidence>
<dbReference type="Proteomes" id="UP001152795">
    <property type="component" value="Unassembled WGS sequence"/>
</dbReference>
<feature type="chain" id="PRO_5043938453" evidence="2">
    <location>
        <begin position="21"/>
        <end position="363"/>
    </location>
</feature>
<evidence type="ECO:0000256" key="2">
    <source>
        <dbReference type="SAM" id="SignalP"/>
    </source>
</evidence>
<keyword evidence="2" id="KW-0732">Signal</keyword>
<dbReference type="SUPFAM" id="SSF110221">
    <property type="entry name" value="AbfB domain"/>
    <property type="match status" value="1"/>
</dbReference>
<accession>A0A6S7HCH0</accession>
<feature type="region of interest" description="Disordered" evidence="1">
    <location>
        <begin position="263"/>
        <end position="322"/>
    </location>
</feature>
<dbReference type="Gene3D" id="2.80.10.50">
    <property type="match status" value="1"/>
</dbReference>
<dbReference type="AlphaFoldDB" id="A0A6S7HCH0"/>
<feature type="region of interest" description="Disordered" evidence="1">
    <location>
        <begin position="182"/>
        <end position="249"/>
    </location>
</feature>
<dbReference type="Pfam" id="PF05270">
    <property type="entry name" value="AbfB"/>
    <property type="match status" value="1"/>
</dbReference>
<feature type="signal peptide" evidence="2">
    <location>
        <begin position="1"/>
        <end position="20"/>
    </location>
</feature>
<evidence type="ECO:0000259" key="3">
    <source>
        <dbReference type="Pfam" id="PF05270"/>
    </source>
</evidence>
<keyword evidence="5" id="KW-1185">Reference proteome</keyword>
<dbReference type="GO" id="GO:0046373">
    <property type="term" value="P:L-arabinose metabolic process"/>
    <property type="evidence" value="ECO:0007669"/>
    <property type="project" value="InterPro"/>
</dbReference>
<dbReference type="EMBL" id="CACRXK020004658">
    <property type="protein sequence ID" value="CAB4003545.1"/>
    <property type="molecule type" value="Genomic_DNA"/>
</dbReference>
<organism evidence="4 5">
    <name type="scientific">Paramuricea clavata</name>
    <name type="common">Red gorgonian</name>
    <name type="synonym">Violescent sea-whip</name>
    <dbReference type="NCBI Taxonomy" id="317549"/>
    <lineage>
        <taxon>Eukaryota</taxon>
        <taxon>Metazoa</taxon>
        <taxon>Cnidaria</taxon>
        <taxon>Anthozoa</taxon>
        <taxon>Octocorallia</taxon>
        <taxon>Malacalcyonacea</taxon>
        <taxon>Plexauridae</taxon>
        <taxon>Paramuricea</taxon>
    </lineage>
</organism>
<dbReference type="InterPro" id="IPR007934">
    <property type="entry name" value="AbfB_ABD"/>
</dbReference>
<comment type="caution">
    <text evidence="4">The sequence shown here is derived from an EMBL/GenBank/DDBJ whole genome shotgun (WGS) entry which is preliminary data.</text>
</comment>